<keyword evidence="1" id="KW-0732">Signal</keyword>
<comment type="caution">
    <text evidence="2">The sequence shown here is derived from an EMBL/GenBank/DDBJ whole genome shotgun (WGS) entry which is preliminary data.</text>
</comment>
<evidence type="ECO:0008006" key="4">
    <source>
        <dbReference type="Google" id="ProtNLM"/>
    </source>
</evidence>
<gene>
    <name evidence="2" type="ORF">F5Z01DRAFT_149318</name>
</gene>
<dbReference type="RefSeq" id="XP_046117545.1">
    <property type="nucleotide sequence ID" value="XM_046257719.1"/>
</dbReference>
<dbReference type="EMBL" id="MU251257">
    <property type="protein sequence ID" value="KAG9253621.1"/>
    <property type="molecule type" value="Genomic_DNA"/>
</dbReference>
<sequence>MISHLLLGVLPSVAFGAQLAYSPPQALMAFAQAADDCIFPANFEVRDFGGISNSTNGTTLGSLDFSFTSTETEVTTLCHYNSTSEPSVPPGRTPRYKCEDDDVEFIWENDKTRLTVIERVCPGSDGVPDYEAAGSVRIPLTCKPMGECATNATVNNGKFTNISPAATFSV</sequence>
<accession>A0A9P8CQC8</accession>
<organism evidence="2 3">
    <name type="scientific">Emericellopsis atlantica</name>
    <dbReference type="NCBI Taxonomy" id="2614577"/>
    <lineage>
        <taxon>Eukaryota</taxon>
        <taxon>Fungi</taxon>
        <taxon>Dikarya</taxon>
        <taxon>Ascomycota</taxon>
        <taxon>Pezizomycotina</taxon>
        <taxon>Sordariomycetes</taxon>
        <taxon>Hypocreomycetidae</taxon>
        <taxon>Hypocreales</taxon>
        <taxon>Bionectriaceae</taxon>
        <taxon>Emericellopsis</taxon>
    </lineage>
</organism>
<evidence type="ECO:0000313" key="2">
    <source>
        <dbReference type="EMBL" id="KAG9253621.1"/>
    </source>
</evidence>
<evidence type="ECO:0000256" key="1">
    <source>
        <dbReference type="SAM" id="SignalP"/>
    </source>
</evidence>
<dbReference type="AlphaFoldDB" id="A0A9P8CQC8"/>
<dbReference type="OrthoDB" id="5239982at2759"/>
<name>A0A9P8CQC8_9HYPO</name>
<proteinExistence type="predicted"/>
<dbReference type="GeneID" id="70288622"/>
<protein>
    <recommendedName>
        <fullName evidence="4">AA1-like domain-containing protein</fullName>
    </recommendedName>
</protein>
<keyword evidence="3" id="KW-1185">Reference proteome</keyword>
<dbReference type="Proteomes" id="UP000887229">
    <property type="component" value="Unassembled WGS sequence"/>
</dbReference>
<reference evidence="2" key="1">
    <citation type="journal article" date="2021" name="IMA Fungus">
        <title>Genomic characterization of three marine fungi, including Emericellopsis atlantica sp. nov. with signatures of a generalist lifestyle and marine biomass degradation.</title>
        <authorList>
            <person name="Hagestad O.C."/>
            <person name="Hou L."/>
            <person name="Andersen J.H."/>
            <person name="Hansen E.H."/>
            <person name="Altermark B."/>
            <person name="Li C."/>
            <person name="Kuhnert E."/>
            <person name="Cox R.J."/>
            <person name="Crous P.W."/>
            <person name="Spatafora J.W."/>
            <person name="Lail K."/>
            <person name="Amirebrahimi M."/>
            <person name="Lipzen A."/>
            <person name="Pangilinan J."/>
            <person name="Andreopoulos W."/>
            <person name="Hayes R.D."/>
            <person name="Ng V."/>
            <person name="Grigoriev I.V."/>
            <person name="Jackson S.A."/>
            <person name="Sutton T.D.S."/>
            <person name="Dobson A.D.W."/>
            <person name="Rama T."/>
        </authorList>
    </citation>
    <scope>NUCLEOTIDE SEQUENCE</scope>
    <source>
        <strain evidence="2">TS7</strain>
    </source>
</reference>
<feature type="chain" id="PRO_5040380667" description="AA1-like domain-containing protein" evidence="1">
    <location>
        <begin position="17"/>
        <end position="170"/>
    </location>
</feature>
<dbReference type="Gene3D" id="2.40.350.20">
    <property type="match status" value="1"/>
</dbReference>
<feature type="signal peptide" evidence="1">
    <location>
        <begin position="1"/>
        <end position="16"/>
    </location>
</feature>
<evidence type="ECO:0000313" key="3">
    <source>
        <dbReference type="Proteomes" id="UP000887229"/>
    </source>
</evidence>